<name>A0A9Q8UTE7_PASFU</name>
<dbReference type="RefSeq" id="XP_047766157.1">
    <property type="nucleotide sequence ID" value="XM_047908621.1"/>
</dbReference>
<dbReference type="GO" id="GO:0004497">
    <property type="term" value="F:monooxygenase activity"/>
    <property type="evidence" value="ECO:0007669"/>
    <property type="project" value="UniProtKB-KW"/>
</dbReference>
<dbReference type="Proteomes" id="UP000756132">
    <property type="component" value="Chromosome 9"/>
</dbReference>
<dbReference type="CDD" id="cd07730">
    <property type="entry name" value="metallo-hydrolase-like_MBL-fold"/>
    <property type="match status" value="1"/>
</dbReference>
<dbReference type="SMART" id="SM00849">
    <property type="entry name" value="Lactamase_B"/>
    <property type="match status" value="1"/>
</dbReference>
<dbReference type="Pfam" id="PF00753">
    <property type="entry name" value="Lactamase_B"/>
    <property type="match status" value="1"/>
</dbReference>
<dbReference type="PANTHER" id="PTHR42978:SF5">
    <property type="entry name" value="METALLO-BETA-LACTAMASE DOMAIN-CONTAINING PROTEIN"/>
    <property type="match status" value="1"/>
</dbReference>
<feature type="compositionally biased region" description="Polar residues" evidence="5">
    <location>
        <begin position="23"/>
        <end position="34"/>
    </location>
</feature>
<dbReference type="InterPro" id="IPR051013">
    <property type="entry name" value="MBL_superfamily_lactonases"/>
</dbReference>
<dbReference type="SUPFAM" id="SSF56281">
    <property type="entry name" value="Metallo-hydrolase/oxidoreductase"/>
    <property type="match status" value="1"/>
</dbReference>
<keyword evidence="4" id="KW-0862">Zinc</keyword>
<feature type="domain" description="Metallo-beta-lactamase" evidence="6">
    <location>
        <begin position="82"/>
        <end position="300"/>
    </location>
</feature>
<feature type="region of interest" description="Disordered" evidence="5">
    <location>
        <begin position="1"/>
        <end position="43"/>
    </location>
</feature>
<evidence type="ECO:0000256" key="3">
    <source>
        <dbReference type="ARBA" id="ARBA00022801"/>
    </source>
</evidence>
<keyword evidence="7" id="KW-0560">Oxidoreductase</keyword>
<keyword evidence="3" id="KW-0378">Hydrolase</keyword>
<protein>
    <submittedName>
        <fullName evidence="7">Cytochrome P450 monooxygenase mpaDE</fullName>
    </submittedName>
</protein>
<dbReference type="InterPro" id="IPR001279">
    <property type="entry name" value="Metallo-B-lactamas"/>
</dbReference>
<organism evidence="7 8">
    <name type="scientific">Passalora fulva</name>
    <name type="common">Tomato leaf mold</name>
    <name type="synonym">Cladosporium fulvum</name>
    <dbReference type="NCBI Taxonomy" id="5499"/>
    <lineage>
        <taxon>Eukaryota</taxon>
        <taxon>Fungi</taxon>
        <taxon>Dikarya</taxon>
        <taxon>Ascomycota</taxon>
        <taxon>Pezizomycotina</taxon>
        <taxon>Dothideomycetes</taxon>
        <taxon>Dothideomycetidae</taxon>
        <taxon>Mycosphaerellales</taxon>
        <taxon>Mycosphaerellaceae</taxon>
        <taxon>Fulvia</taxon>
    </lineage>
</organism>
<accession>A0A9Q8UTE7</accession>
<evidence type="ECO:0000256" key="1">
    <source>
        <dbReference type="ARBA" id="ARBA00007749"/>
    </source>
</evidence>
<evidence type="ECO:0000259" key="6">
    <source>
        <dbReference type="SMART" id="SM00849"/>
    </source>
</evidence>
<dbReference type="GO" id="GO:0046872">
    <property type="term" value="F:metal ion binding"/>
    <property type="evidence" value="ECO:0007669"/>
    <property type="project" value="UniProtKB-KW"/>
</dbReference>
<dbReference type="OrthoDB" id="10250730at2759"/>
<reference evidence="7" key="1">
    <citation type="submission" date="2021-12" db="EMBL/GenBank/DDBJ databases">
        <authorList>
            <person name="Zaccaron A."/>
            <person name="Stergiopoulos I."/>
        </authorList>
    </citation>
    <scope>NUCLEOTIDE SEQUENCE</scope>
    <source>
        <strain evidence="7">Race5_Kim</strain>
    </source>
</reference>
<comment type="similarity">
    <text evidence="1">Belongs to the metallo-beta-lactamase superfamily.</text>
</comment>
<dbReference type="AlphaFoldDB" id="A0A9Q8UTE7"/>
<dbReference type="Gene3D" id="3.60.15.10">
    <property type="entry name" value="Ribonuclease Z/Hydroxyacylglutathione hydrolase-like"/>
    <property type="match status" value="1"/>
</dbReference>
<dbReference type="GO" id="GO:0016787">
    <property type="term" value="F:hydrolase activity"/>
    <property type="evidence" value="ECO:0007669"/>
    <property type="project" value="UniProtKB-KW"/>
</dbReference>
<gene>
    <name evidence="7" type="ORF">CLAFUR5_09473</name>
</gene>
<sequence>MREHIYSWKVRNTHPSRSHHPTLQRSHNMSNQPQAKPAPNLNLPKSDNVCEVAIIDTTCDLVCHPSTLIEPDIPSHEWLNLPTYSFYIKNKRSGEQVLFDLGSRRDWQNLVPHVYDVVSVRVPGLKVEKEVIDIIKDGGVNPDEIKAMILSHWHYDHSGNISRLNKKTDIVVGPGFKKAFEPGFPANPQSTFYEADFEGRKFIEPAFSDDFKIGGYQAHDYFGDGSLYVLNIPGHTTGHISALVRTTPETFIFMGGDVCHFTGVIRPSQYIPLPDPIPKNTVLDPRLSAPCPCSIFTKCHPDQDNSRTSAFYRCSTGGPYGSWYDDPATAMQSIASLFEFDADPNVMVLIAHDSAPKDSLTFFPNGTLNDWKSKGHKEAMHWHFVNELPVGGKQERNPLTDGLYRDDGQGLKKVKTMYGEPV</sequence>
<reference evidence="7" key="2">
    <citation type="journal article" date="2022" name="Microb. Genom.">
        <title>A chromosome-scale genome assembly of the tomato pathogen Cladosporium fulvum reveals a compartmentalized genome architecture and the presence of a dispensable chromosome.</title>
        <authorList>
            <person name="Zaccaron A.Z."/>
            <person name="Chen L.H."/>
            <person name="Samaras A."/>
            <person name="Stergiopoulos I."/>
        </authorList>
    </citation>
    <scope>NUCLEOTIDE SEQUENCE</scope>
    <source>
        <strain evidence="7">Race5_Kim</strain>
    </source>
</reference>
<dbReference type="KEGG" id="ffu:CLAFUR5_09473"/>
<evidence type="ECO:0000313" key="7">
    <source>
        <dbReference type="EMBL" id="UJO21791.1"/>
    </source>
</evidence>
<feature type="compositionally biased region" description="Basic residues" evidence="5">
    <location>
        <begin position="11"/>
        <end position="22"/>
    </location>
</feature>
<dbReference type="InterPro" id="IPR036866">
    <property type="entry name" value="RibonucZ/Hydroxyglut_hydro"/>
</dbReference>
<evidence type="ECO:0000313" key="8">
    <source>
        <dbReference type="Proteomes" id="UP000756132"/>
    </source>
</evidence>
<dbReference type="EMBL" id="CP090171">
    <property type="protein sequence ID" value="UJO21791.1"/>
    <property type="molecule type" value="Genomic_DNA"/>
</dbReference>
<evidence type="ECO:0000256" key="2">
    <source>
        <dbReference type="ARBA" id="ARBA00022723"/>
    </source>
</evidence>
<evidence type="ECO:0000256" key="4">
    <source>
        <dbReference type="ARBA" id="ARBA00022833"/>
    </source>
</evidence>
<dbReference type="PANTHER" id="PTHR42978">
    <property type="entry name" value="QUORUM-QUENCHING LACTONASE YTNP-RELATED-RELATED"/>
    <property type="match status" value="1"/>
</dbReference>
<keyword evidence="7" id="KW-0503">Monooxygenase</keyword>
<proteinExistence type="inferred from homology"/>
<keyword evidence="2" id="KW-0479">Metal-binding</keyword>
<keyword evidence="8" id="KW-1185">Reference proteome</keyword>
<evidence type="ECO:0000256" key="5">
    <source>
        <dbReference type="SAM" id="MobiDB-lite"/>
    </source>
</evidence>
<dbReference type="GeneID" id="71989351"/>